<protein>
    <submittedName>
        <fullName evidence="7">Efflux RND transporter periplasmic adaptor subunit</fullName>
    </submittedName>
</protein>
<dbReference type="Gene3D" id="2.40.30.170">
    <property type="match status" value="1"/>
</dbReference>
<sequence>MKSNPPGTTPASVRVNRWPRALALGVLAASGAAFIAGCSHAPDEAAGAAAVTARNVTLTPPQRQHIHLQAVAAGAFHASVHTTGRVDFDNERATSVLAPFTGPVTRLLVAPGDTVARGQVLATVDSSDFAAALGAYSKALVAARNARRIADMDADLVKHDGVSAREAAQASTDAASAEADRDAALQALRALGVDPGTIQAIQSGRPVAHAGGAIRAPIAGTVVERLITPGQLLQAGSTACFTVADLSRMWVMAQVTPAELAAVHVGDSAEITTSAAGAAPLTGTVTNIGGVVNADTGLIDVRVAVDNRDGLLKKQMYVDVALRAQQASHALLVPASAVLRDDENLPFVYVAEADGGFARQHVTLGDRSRDDVAIRDGLKAGQQVVVDGGIFVQFLQNQ</sequence>
<accession>A0ABW8JTA1</accession>
<organism evidence="7 8">
    <name type="scientific">Dyella ginsengisoli</name>
    <dbReference type="NCBI Taxonomy" id="363848"/>
    <lineage>
        <taxon>Bacteria</taxon>
        <taxon>Pseudomonadati</taxon>
        <taxon>Pseudomonadota</taxon>
        <taxon>Gammaproteobacteria</taxon>
        <taxon>Lysobacterales</taxon>
        <taxon>Rhodanobacteraceae</taxon>
        <taxon>Dyella</taxon>
    </lineage>
</organism>
<dbReference type="Gene3D" id="2.40.420.20">
    <property type="match status" value="1"/>
</dbReference>
<feature type="signal peptide" evidence="3">
    <location>
        <begin position="1"/>
        <end position="41"/>
    </location>
</feature>
<dbReference type="NCBIfam" id="TIGR01730">
    <property type="entry name" value="RND_mfp"/>
    <property type="match status" value="1"/>
</dbReference>
<dbReference type="InterPro" id="IPR051909">
    <property type="entry name" value="MFP_Cation_Efflux"/>
</dbReference>
<name>A0ABW8JTA1_9GAMM</name>
<evidence type="ECO:0000256" key="1">
    <source>
        <dbReference type="ARBA" id="ARBA00009477"/>
    </source>
</evidence>
<dbReference type="Gene3D" id="2.40.50.100">
    <property type="match status" value="1"/>
</dbReference>
<dbReference type="PANTHER" id="PTHR30097">
    <property type="entry name" value="CATION EFFLUX SYSTEM PROTEIN CUSB"/>
    <property type="match status" value="1"/>
</dbReference>
<dbReference type="InterPro" id="IPR058627">
    <property type="entry name" value="MdtA-like_C"/>
</dbReference>
<evidence type="ECO:0000259" key="4">
    <source>
        <dbReference type="Pfam" id="PF25954"/>
    </source>
</evidence>
<feature type="chain" id="PRO_5046167003" evidence="3">
    <location>
        <begin position="42"/>
        <end position="398"/>
    </location>
</feature>
<evidence type="ECO:0000313" key="7">
    <source>
        <dbReference type="EMBL" id="MFK2903037.1"/>
    </source>
</evidence>
<feature type="domain" description="Multidrug resistance protein MdtA-like C-terminal permuted SH3" evidence="5">
    <location>
        <begin position="330"/>
        <end position="388"/>
    </location>
</feature>
<proteinExistence type="inferred from homology"/>
<dbReference type="Proteomes" id="UP001620460">
    <property type="component" value="Unassembled WGS sequence"/>
</dbReference>
<comment type="similarity">
    <text evidence="1">Belongs to the membrane fusion protein (MFP) (TC 8.A.1) family.</text>
</comment>
<keyword evidence="2" id="KW-0813">Transport</keyword>
<dbReference type="RefSeq" id="WP_404630149.1">
    <property type="nucleotide sequence ID" value="NZ_JADIKM010000001.1"/>
</dbReference>
<gene>
    <name evidence="7" type="ORF">ISP17_03610</name>
</gene>
<dbReference type="Pfam" id="PF25954">
    <property type="entry name" value="Beta-barrel_RND_2"/>
    <property type="match status" value="1"/>
</dbReference>
<dbReference type="SUPFAM" id="SSF111369">
    <property type="entry name" value="HlyD-like secretion proteins"/>
    <property type="match status" value="1"/>
</dbReference>
<evidence type="ECO:0000256" key="3">
    <source>
        <dbReference type="SAM" id="SignalP"/>
    </source>
</evidence>
<keyword evidence="8" id="KW-1185">Reference proteome</keyword>
<evidence type="ECO:0000313" key="8">
    <source>
        <dbReference type="Proteomes" id="UP001620460"/>
    </source>
</evidence>
<comment type="caution">
    <text evidence="7">The sequence shown here is derived from an EMBL/GenBank/DDBJ whole genome shotgun (WGS) entry which is preliminary data.</text>
</comment>
<dbReference type="InterPro" id="IPR058792">
    <property type="entry name" value="Beta-barrel_RND_2"/>
</dbReference>
<keyword evidence="3" id="KW-0732">Signal</keyword>
<dbReference type="Pfam" id="PF25967">
    <property type="entry name" value="RND-MFP_C"/>
    <property type="match status" value="1"/>
</dbReference>
<dbReference type="InterPro" id="IPR058647">
    <property type="entry name" value="BSH_CzcB-like"/>
</dbReference>
<dbReference type="InterPro" id="IPR006143">
    <property type="entry name" value="RND_pump_MFP"/>
</dbReference>
<feature type="domain" description="CzcB-like barrel-sandwich hybrid" evidence="6">
    <location>
        <begin position="94"/>
        <end position="245"/>
    </location>
</feature>
<evidence type="ECO:0000259" key="6">
    <source>
        <dbReference type="Pfam" id="PF25973"/>
    </source>
</evidence>
<dbReference type="EMBL" id="JADIKM010000001">
    <property type="protein sequence ID" value="MFK2903037.1"/>
    <property type="molecule type" value="Genomic_DNA"/>
</dbReference>
<feature type="domain" description="CusB-like beta-barrel" evidence="4">
    <location>
        <begin position="249"/>
        <end position="325"/>
    </location>
</feature>
<dbReference type="Pfam" id="PF25973">
    <property type="entry name" value="BSH_CzcB"/>
    <property type="match status" value="1"/>
</dbReference>
<reference evidence="7 8" key="1">
    <citation type="submission" date="2020-10" db="EMBL/GenBank/DDBJ databases">
        <title>Phylogeny of dyella-like bacteria.</title>
        <authorList>
            <person name="Fu J."/>
        </authorList>
    </citation>
    <scope>NUCLEOTIDE SEQUENCE [LARGE SCALE GENOMIC DNA]</scope>
    <source>
        <strain evidence="7 8">Gsoil3046</strain>
    </source>
</reference>
<evidence type="ECO:0000256" key="2">
    <source>
        <dbReference type="ARBA" id="ARBA00022448"/>
    </source>
</evidence>
<evidence type="ECO:0000259" key="5">
    <source>
        <dbReference type="Pfam" id="PF25967"/>
    </source>
</evidence>